<accession>A0A9P9G2P1</accession>
<feature type="region of interest" description="Disordered" evidence="1">
    <location>
        <begin position="48"/>
        <end position="75"/>
    </location>
</feature>
<organism evidence="2 3">
    <name type="scientific">Fusarium solani</name>
    <name type="common">Filamentous fungus</name>
    <dbReference type="NCBI Taxonomy" id="169388"/>
    <lineage>
        <taxon>Eukaryota</taxon>
        <taxon>Fungi</taxon>
        <taxon>Dikarya</taxon>
        <taxon>Ascomycota</taxon>
        <taxon>Pezizomycotina</taxon>
        <taxon>Sordariomycetes</taxon>
        <taxon>Hypocreomycetidae</taxon>
        <taxon>Hypocreales</taxon>
        <taxon>Nectriaceae</taxon>
        <taxon>Fusarium</taxon>
        <taxon>Fusarium solani species complex</taxon>
    </lineage>
</organism>
<evidence type="ECO:0000256" key="1">
    <source>
        <dbReference type="SAM" id="MobiDB-lite"/>
    </source>
</evidence>
<keyword evidence="3" id="KW-1185">Reference proteome</keyword>
<sequence>MNWVQPRKWRKFLTYISTRETRAPGMQPWCLKGRYSYQRTADLLCSSPRIPETDKRKVPVGQPGQNYPGPSIYEQ</sequence>
<evidence type="ECO:0000313" key="3">
    <source>
        <dbReference type="Proteomes" id="UP000736672"/>
    </source>
</evidence>
<name>A0A9P9G2P1_FUSSL</name>
<dbReference type="EMBL" id="JAGTJS010000030">
    <property type="protein sequence ID" value="KAH7232009.1"/>
    <property type="molecule type" value="Genomic_DNA"/>
</dbReference>
<comment type="caution">
    <text evidence="2">The sequence shown here is derived from an EMBL/GenBank/DDBJ whole genome shotgun (WGS) entry which is preliminary data.</text>
</comment>
<gene>
    <name evidence="2" type="ORF">B0J15DRAFT_505485</name>
</gene>
<proteinExistence type="predicted"/>
<protein>
    <submittedName>
        <fullName evidence="2">Uncharacterized protein</fullName>
    </submittedName>
</protein>
<dbReference type="AlphaFoldDB" id="A0A9P9G2P1"/>
<reference evidence="2" key="1">
    <citation type="journal article" date="2021" name="Nat. Commun.">
        <title>Genetic determinants of endophytism in the Arabidopsis root mycobiome.</title>
        <authorList>
            <person name="Mesny F."/>
            <person name="Miyauchi S."/>
            <person name="Thiergart T."/>
            <person name="Pickel B."/>
            <person name="Atanasova L."/>
            <person name="Karlsson M."/>
            <person name="Huettel B."/>
            <person name="Barry K.W."/>
            <person name="Haridas S."/>
            <person name="Chen C."/>
            <person name="Bauer D."/>
            <person name="Andreopoulos W."/>
            <person name="Pangilinan J."/>
            <person name="LaButti K."/>
            <person name="Riley R."/>
            <person name="Lipzen A."/>
            <person name="Clum A."/>
            <person name="Drula E."/>
            <person name="Henrissat B."/>
            <person name="Kohler A."/>
            <person name="Grigoriev I.V."/>
            <person name="Martin F.M."/>
            <person name="Hacquard S."/>
        </authorList>
    </citation>
    <scope>NUCLEOTIDE SEQUENCE</scope>
    <source>
        <strain evidence="2">FSSC 5 MPI-SDFR-AT-0091</strain>
    </source>
</reference>
<dbReference type="Proteomes" id="UP000736672">
    <property type="component" value="Unassembled WGS sequence"/>
</dbReference>
<evidence type="ECO:0000313" key="2">
    <source>
        <dbReference type="EMBL" id="KAH7232009.1"/>
    </source>
</evidence>